<dbReference type="SMART" id="SM00761">
    <property type="entry name" value="HDAC_interact"/>
    <property type="match status" value="1"/>
</dbReference>
<keyword evidence="5" id="KW-0804">Transcription</keyword>
<feature type="domain" description="Histone deacetylase interacting" evidence="11">
    <location>
        <begin position="537"/>
        <end position="638"/>
    </location>
</feature>
<dbReference type="PANTHER" id="PTHR12346:SF0">
    <property type="entry name" value="SIN3A, ISOFORM G"/>
    <property type="match status" value="1"/>
</dbReference>
<dbReference type="FunFam" id="1.20.1160.11:FF:000001">
    <property type="entry name" value="Paired amphipathic helix protein Sin3"/>
    <property type="match status" value="1"/>
</dbReference>
<evidence type="ECO:0000256" key="6">
    <source>
        <dbReference type="ARBA" id="ARBA00023242"/>
    </source>
</evidence>
<keyword evidence="10" id="KW-0732">Signal</keyword>
<dbReference type="Pfam" id="PF08295">
    <property type="entry name" value="Sin3_corepress"/>
    <property type="match status" value="1"/>
</dbReference>
<sequence length="1297" mass="147074">MSILLTFFLLIISAGMNLPPPSVIENAQSTYQMVPGINNMARFPNGSDHRQQPVQSVQQTQQVPQVQQVQQNYRPLNVKDALSYLDQVKLQFRNNTDVYNKFLDIMKDFKSQSIDTPGVIDRVSALFKGHPKLIDGFNTFLPEGFSIECSTADPNIIVVTTPLGKSIRERTGPSRGAAGAAAYRAITSANSRSGGGSVSSTASYGNQPQISTPQQAALAAQGSPAEFDQAINYVNKIKQRYASRPEIYKHFLENLQLYQKGIKPIYDVYREISELFHDSPDLLEDFKLFMPDSASAESVAQPVAPAAPVAPVNGAAQGYGYVQLPPVGSFAPPSSSSVAAGQIPQNGLNQADSTRRRLSSRGSRPQMQPGQPRGQLQPFDEHPVSNMRHQEEVDGYGAMAVQNQVHAENLADTNRQAVNGHPLVVPDTRARASLLPGVPEPVYPETGIDTDVSDEIAFFEKAKKAIGNRQTYNEFLKFLRLYTSDVIDKDTLVEKVEGFLGGVPELFSQFKAIVGWEAKPLRIENIAIRKQLMDLGMRTAAGPSYRLLPKSQTHKPCSGRDELCWEIFNDLWAGHPVWASEESGFIAHRKNQYEEIMYRIEDERHEYDYYMEANLRTIQTLETIANRLANMSPEEKARFKLPENLGHTSTTIYKKVIRKIYDKDRGWEVIDALRENPAVAVPVVLKRLKQKDEEWKRAHREWNKVWREAEQKIFYKSLDHLGLAFKQIDKKLLTNKQLVNEICTVKREQTHKRIHPLMPRPKSQLTCHYDDIDVLYDLLQLVCIYLQHTQSYSGYDKSRLLAFMRSFVVRFFFLDAKVVDQALRDRRISVDDRGRWNRSANSGSADGHDSSDVEIESSGESSGESTTSTLSNGSTLSQTRKRPREYDLLKDVLKRSKRSRRGHDDGNESEESDAQKLVDEALQKAQSSWINEESRKHDISDGETAAPADTEAASSVQSASERSVYNIFCNTQIYVFFRFIDTLYRRLLGVKMIAPAANREIKSRKETKFAKDLGLIDHSLEEQGVNIKGDDSYHEALNLCAKVIQGKVEQGVFEESLRQGFLNKAYRLFTINKVIQGLLKHCHTLVTDSKCGEILMLMEKDRNASVSSAKDQMMYRMQVRTHMHSDENMFKISYSKKTKTAEIVFLAVDDLTIKDQSKSKEEKWNYYMTSYAMSYPTEGIDSTKVRMPFLESSLNEEKEDENEIEGVSDSKLKVKVDIDTYQLVFDKGSYDMFIRSSVYSKNKPLKDLKKLRLDSLRKNLDSIFDKKSDEEKKNAEEKFQRLLSEGQKAYEAYGKTN</sequence>
<dbReference type="KEGG" id="bbrx:BRETT_002749"/>
<dbReference type="FunFam" id="1.20.1160.11:FF:000003">
    <property type="entry name" value="Paired amphipathic helix SIN3-like protein"/>
    <property type="match status" value="1"/>
</dbReference>
<feature type="region of interest" description="Disordered" evidence="9">
    <location>
        <begin position="333"/>
        <end position="381"/>
    </location>
</feature>
<dbReference type="InterPro" id="IPR036600">
    <property type="entry name" value="PAH_sf"/>
</dbReference>
<evidence type="ECO:0000259" key="11">
    <source>
        <dbReference type="SMART" id="SM00761"/>
    </source>
</evidence>
<feature type="compositionally biased region" description="Low complexity" evidence="9">
    <location>
        <begin position="858"/>
        <end position="877"/>
    </location>
</feature>
<evidence type="ECO:0000256" key="9">
    <source>
        <dbReference type="SAM" id="MobiDB-lite"/>
    </source>
</evidence>
<reference evidence="12" key="2">
    <citation type="journal article" name="BMC Genomics">
        <title>New genome assemblies reveal patterns of domestication and adaptation across Brettanomyces (Dekkera) species.</title>
        <authorList>
            <person name="Roach M.J."/>
            <person name="Borneman A.R."/>
        </authorList>
    </citation>
    <scope>NUCLEOTIDE SEQUENCE</scope>
    <source>
        <strain evidence="12">UCD 2041</strain>
    </source>
</reference>
<feature type="region of interest" description="Disordered" evidence="9">
    <location>
        <begin position="834"/>
        <end position="881"/>
    </location>
</feature>
<feature type="compositionally biased region" description="Low complexity" evidence="9">
    <location>
        <begin position="360"/>
        <end position="378"/>
    </location>
</feature>
<dbReference type="InterPro" id="IPR039774">
    <property type="entry name" value="Sin3-like"/>
</dbReference>
<accession>A0A871R781</accession>
<dbReference type="Gene3D" id="1.20.1160.11">
    <property type="entry name" value="Paired amphipathic helix"/>
    <property type="match status" value="3"/>
</dbReference>
<dbReference type="GO" id="GO:0000122">
    <property type="term" value="P:negative regulation of transcription by RNA polymerase II"/>
    <property type="evidence" value="ECO:0007669"/>
    <property type="project" value="TreeGrafter"/>
</dbReference>
<feature type="compositionally biased region" description="Polar residues" evidence="9">
    <location>
        <begin position="190"/>
        <end position="215"/>
    </location>
</feature>
<evidence type="ECO:0000256" key="8">
    <source>
        <dbReference type="SAM" id="Coils"/>
    </source>
</evidence>
<dbReference type="GO" id="GO:0003714">
    <property type="term" value="F:transcription corepressor activity"/>
    <property type="evidence" value="ECO:0007669"/>
    <property type="project" value="InterPro"/>
</dbReference>
<evidence type="ECO:0000256" key="2">
    <source>
        <dbReference type="ARBA" id="ARBA00022491"/>
    </source>
</evidence>
<gene>
    <name evidence="12" type="ORF">BRETT_002749</name>
</gene>
<dbReference type="Pfam" id="PF02671">
    <property type="entry name" value="PAH"/>
    <property type="match status" value="3"/>
</dbReference>
<protein>
    <recommendedName>
        <fullName evidence="11">Histone deacetylase interacting domain-containing protein</fullName>
    </recommendedName>
</protein>
<dbReference type="InterPro" id="IPR013194">
    <property type="entry name" value="HDAC_interact_dom"/>
</dbReference>
<name>A0A871R781_DEKBR</name>
<evidence type="ECO:0000256" key="7">
    <source>
        <dbReference type="PROSITE-ProRule" id="PRU00810"/>
    </source>
</evidence>
<evidence type="ECO:0000256" key="5">
    <source>
        <dbReference type="ARBA" id="ARBA00023163"/>
    </source>
</evidence>
<feature type="signal peptide" evidence="10">
    <location>
        <begin position="1"/>
        <end position="17"/>
    </location>
</feature>
<evidence type="ECO:0000313" key="13">
    <source>
        <dbReference type="Proteomes" id="UP000663131"/>
    </source>
</evidence>
<evidence type="ECO:0000256" key="1">
    <source>
        <dbReference type="ARBA" id="ARBA00004123"/>
    </source>
</evidence>
<keyword evidence="2" id="KW-0678">Repressor</keyword>
<evidence type="ECO:0000313" key="12">
    <source>
        <dbReference type="EMBL" id="QOU22567.1"/>
    </source>
</evidence>
<dbReference type="PROSITE" id="PS51477">
    <property type="entry name" value="PAH"/>
    <property type="match status" value="3"/>
</dbReference>
<feature type="region of interest" description="Disordered" evidence="9">
    <location>
        <begin position="896"/>
        <end position="915"/>
    </location>
</feature>
<proteinExistence type="predicted"/>
<comment type="subcellular location">
    <subcellularLocation>
        <location evidence="1 7">Nucleus</location>
    </subcellularLocation>
</comment>
<evidence type="ECO:0000256" key="4">
    <source>
        <dbReference type="ARBA" id="ARBA00023015"/>
    </source>
</evidence>
<keyword evidence="4" id="KW-0805">Transcription regulation</keyword>
<dbReference type="Pfam" id="PF16879">
    <property type="entry name" value="Sin3a_C"/>
    <property type="match status" value="1"/>
</dbReference>
<dbReference type="Proteomes" id="UP000663131">
    <property type="component" value="Chromosome 9"/>
</dbReference>
<keyword evidence="6 7" id="KW-0539">Nucleus</keyword>
<dbReference type="SUPFAM" id="SSF47762">
    <property type="entry name" value="PAH2 domain"/>
    <property type="match status" value="3"/>
</dbReference>
<dbReference type="GO" id="GO:0033698">
    <property type="term" value="C:Rpd3L complex"/>
    <property type="evidence" value="ECO:0007669"/>
    <property type="project" value="UniProtKB-ARBA"/>
</dbReference>
<reference evidence="12" key="1">
    <citation type="submission" date="2020-10" db="EMBL/GenBank/DDBJ databases">
        <authorList>
            <person name="Palmer J.M."/>
        </authorList>
    </citation>
    <scope>NUCLEOTIDE SEQUENCE</scope>
    <source>
        <strain evidence="12">UCD 2041</strain>
    </source>
</reference>
<feature type="region of interest" description="Disordered" evidence="9">
    <location>
        <begin position="190"/>
        <end position="218"/>
    </location>
</feature>
<dbReference type="OrthoDB" id="10265969at2759"/>
<keyword evidence="3" id="KW-0677">Repeat</keyword>
<evidence type="ECO:0000256" key="3">
    <source>
        <dbReference type="ARBA" id="ARBA00022737"/>
    </source>
</evidence>
<feature type="chain" id="PRO_5034011826" description="Histone deacetylase interacting domain-containing protein" evidence="10">
    <location>
        <begin position="18"/>
        <end position="1297"/>
    </location>
</feature>
<dbReference type="EMBL" id="CP063137">
    <property type="protein sequence ID" value="QOU22567.1"/>
    <property type="molecule type" value="Genomic_DNA"/>
</dbReference>
<dbReference type="InterPro" id="IPR003822">
    <property type="entry name" value="PAH"/>
</dbReference>
<evidence type="ECO:0000256" key="10">
    <source>
        <dbReference type="SAM" id="SignalP"/>
    </source>
</evidence>
<dbReference type="GeneID" id="64574673"/>
<feature type="compositionally biased region" description="Polar residues" evidence="9">
    <location>
        <begin position="343"/>
        <end position="352"/>
    </location>
</feature>
<feature type="region of interest" description="Disordered" evidence="9">
    <location>
        <begin position="927"/>
        <end position="956"/>
    </location>
</feature>
<dbReference type="InterPro" id="IPR031693">
    <property type="entry name" value="Sin3_C"/>
</dbReference>
<dbReference type="RefSeq" id="XP_041139060.1">
    <property type="nucleotide sequence ID" value="XM_041281269.1"/>
</dbReference>
<dbReference type="PANTHER" id="PTHR12346">
    <property type="entry name" value="SIN3B-RELATED"/>
    <property type="match status" value="1"/>
</dbReference>
<organism evidence="12 13">
    <name type="scientific">Dekkera bruxellensis</name>
    <name type="common">Brettanomyces custersii</name>
    <dbReference type="NCBI Taxonomy" id="5007"/>
    <lineage>
        <taxon>Eukaryota</taxon>
        <taxon>Fungi</taxon>
        <taxon>Dikarya</taxon>
        <taxon>Ascomycota</taxon>
        <taxon>Saccharomycotina</taxon>
        <taxon>Pichiomycetes</taxon>
        <taxon>Pichiales</taxon>
        <taxon>Pichiaceae</taxon>
        <taxon>Brettanomyces</taxon>
    </lineage>
</organism>
<feature type="coiled-coil region" evidence="8">
    <location>
        <begin position="1253"/>
        <end position="1285"/>
    </location>
</feature>
<dbReference type="GO" id="GO:0010628">
    <property type="term" value="P:positive regulation of gene expression"/>
    <property type="evidence" value="ECO:0007669"/>
    <property type="project" value="UniProtKB-ARBA"/>
</dbReference>
<keyword evidence="8" id="KW-0175">Coiled coil</keyword>
<dbReference type="FunFam" id="1.20.1160.11:FF:000002">
    <property type="entry name" value="Paired amphipathic helix protein SIN3"/>
    <property type="match status" value="1"/>
</dbReference>